<protein>
    <submittedName>
        <fullName evidence="2">Uncharacterized protein</fullName>
    </submittedName>
</protein>
<dbReference type="EMBL" id="CAJNRF010003009">
    <property type="protein sequence ID" value="CAF2045633.1"/>
    <property type="molecule type" value="Genomic_DNA"/>
</dbReference>
<comment type="caution">
    <text evidence="2">The sequence shown here is derived from an EMBL/GenBank/DDBJ whole genome shotgun (WGS) entry which is preliminary data.</text>
</comment>
<keyword evidence="1" id="KW-0175">Coiled coil</keyword>
<gene>
    <name evidence="3" type="ORF">OVN521_LOCUS3987</name>
    <name evidence="2" type="ORF">WKI299_LOCUS9142</name>
</gene>
<evidence type="ECO:0000313" key="4">
    <source>
        <dbReference type="Proteomes" id="UP000663856"/>
    </source>
</evidence>
<evidence type="ECO:0000313" key="3">
    <source>
        <dbReference type="EMBL" id="CAF3803005.1"/>
    </source>
</evidence>
<reference evidence="2" key="1">
    <citation type="submission" date="2021-02" db="EMBL/GenBank/DDBJ databases">
        <authorList>
            <person name="Nowell W R."/>
        </authorList>
    </citation>
    <scope>NUCLEOTIDE SEQUENCE</scope>
</reference>
<name>A0A816PB86_9BILA</name>
<keyword evidence="5" id="KW-1185">Reference proteome</keyword>
<accession>A0A816PB86</accession>
<feature type="coiled-coil region" evidence="1">
    <location>
        <begin position="134"/>
        <end position="230"/>
    </location>
</feature>
<evidence type="ECO:0000313" key="2">
    <source>
        <dbReference type="EMBL" id="CAF2045633.1"/>
    </source>
</evidence>
<evidence type="ECO:0000256" key="1">
    <source>
        <dbReference type="SAM" id="Coils"/>
    </source>
</evidence>
<dbReference type="EMBL" id="CAJOBG010000358">
    <property type="protein sequence ID" value="CAF3803005.1"/>
    <property type="molecule type" value="Genomic_DNA"/>
</dbReference>
<evidence type="ECO:0000313" key="5">
    <source>
        <dbReference type="Proteomes" id="UP000663866"/>
    </source>
</evidence>
<dbReference type="AlphaFoldDB" id="A0A816PB86"/>
<proteinExistence type="predicted"/>
<sequence length="334" mass="39478">MVVESNTSSLIWDSSSSPFQFQSSSLSNIPSYFDRSLVAPLTLSRRHRSSHSTALQLPPLKLRSTLTWHSSEEETFLAQSLSTSEHELNLFKQKFDRLRASLTQSIQAGRHAFNKANYQRTSVQQMCDERDQLIDELLTSSIELNDRIEQLQDEIITQRRKRDSREMRQLKLKRKKTRLNQTKDKAAEKLKQNDKTKFIEQYNSHILQLKNDHQQELIDRDNEIQELKAKFFQTFDYQAEEHMKLIRATIEAFDSENEKCDILKEIVDDYEINVYRARKPCCIPTSFRLSQLSTQLRLYLIIELALHEVFRSSCSCGQFRRCYQTYLRLHKKQN</sequence>
<dbReference type="Proteomes" id="UP000663866">
    <property type="component" value="Unassembled WGS sequence"/>
</dbReference>
<organism evidence="2 4">
    <name type="scientific">Rotaria magnacalcarata</name>
    <dbReference type="NCBI Taxonomy" id="392030"/>
    <lineage>
        <taxon>Eukaryota</taxon>
        <taxon>Metazoa</taxon>
        <taxon>Spiralia</taxon>
        <taxon>Gnathifera</taxon>
        <taxon>Rotifera</taxon>
        <taxon>Eurotatoria</taxon>
        <taxon>Bdelloidea</taxon>
        <taxon>Philodinida</taxon>
        <taxon>Philodinidae</taxon>
        <taxon>Rotaria</taxon>
    </lineage>
</organism>
<dbReference type="Proteomes" id="UP000663856">
    <property type="component" value="Unassembled WGS sequence"/>
</dbReference>